<evidence type="ECO:0000256" key="2">
    <source>
        <dbReference type="SAM" id="MobiDB-lite"/>
    </source>
</evidence>
<dbReference type="SMART" id="SM00298">
    <property type="entry name" value="CHROMO"/>
    <property type="match status" value="1"/>
</dbReference>
<evidence type="ECO:0000313" key="5">
    <source>
        <dbReference type="Proteomes" id="UP001591681"/>
    </source>
</evidence>
<feature type="compositionally biased region" description="Basic residues" evidence="2">
    <location>
        <begin position="305"/>
        <end position="317"/>
    </location>
</feature>
<dbReference type="GO" id="GO:0005634">
    <property type="term" value="C:nucleus"/>
    <property type="evidence" value="ECO:0007669"/>
    <property type="project" value="UniProtKB-SubCell"/>
</dbReference>
<feature type="domain" description="Chromo" evidence="3">
    <location>
        <begin position="223"/>
        <end position="281"/>
    </location>
</feature>
<dbReference type="Pfam" id="PF00385">
    <property type="entry name" value="Chromo"/>
    <property type="match status" value="1"/>
</dbReference>
<dbReference type="InterPro" id="IPR056924">
    <property type="entry name" value="SH3_Tf2-1"/>
</dbReference>
<dbReference type="InterPro" id="IPR000953">
    <property type="entry name" value="Chromo/chromo_shadow_dom"/>
</dbReference>
<dbReference type="SUPFAM" id="SSF54160">
    <property type="entry name" value="Chromo domain-like"/>
    <property type="match status" value="1"/>
</dbReference>
<dbReference type="Proteomes" id="UP001591681">
    <property type="component" value="Unassembled WGS sequence"/>
</dbReference>
<dbReference type="InterPro" id="IPR036397">
    <property type="entry name" value="RNaseH_sf"/>
</dbReference>
<accession>A0ABD1K8M0</accession>
<protein>
    <recommendedName>
        <fullName evidence="3">Chromo domain-containing protein</fullName>
    </recommendedName>
</protein>
<dbReference type="PROSITE" id="PS50013">
    <property type="entry name" value="CHROMO_2"/>
    <property type="match status" value="1"/>
</dbReference>
<dbReference type="InterPro" id="IPR012337">
    <property type="entry name" value="RNaseH-like_sf"/>
</dbReference>
<dbReference type="Pfam" id="PF24626">
    <property type="entry name" value="SH3_Tf2-1"/>
    <property type="match status" value="1"/>
</dbReference>
<dbReference type="InterPro" id="IPR023780">
    <property type="entry name" value="Chromo_domain"/>
</dbReference>
<reference evidence="4 5" key="1">
    <citation type="submission" date="2024-09" db="EMBL/GenBank/DDBJ databases">
        <title>A chromosome-level genome assembly of Gray's grenadier anchovy, Coilia grayii.</title>
        <authorList>
            <person name="Fu Z."/>
        </authorList>
    </citation>
    <scope>NUCLEOTIDE SEQUENCE [LARGE SCALE GENOMIC DNA]</scope>
    <source>
        <strain evidence="4">G4</strain>
        <tissue evidence="4">Muscle</tissue>
    </source>
</reference>
<evidence type="ECO:0000259" key="3">
    <source>
        <dbReference type="PROSITE" id="PS50013"/>
    </source>
</evidence>
<dbReference type="AlphaFoldDB" id="A0ABD1K8M0"/>
<dbReference type="Gene3D" id="2.40.50.40">
    <property type="match status" value="1"/>
</dbReference>
<dbReference type="InterPro" id="IPR050951">
    <property type="entry name" value="Retrovirus_Pol_polyprotein"/>
</dbReference>
<feature type="region of interest" description="Disordered" evidence="2">
    <location>
        <begin position="272"/>
        <end position="317"/>
    </location>
</feature>
<proteinExistence type="predicted"/>
<dbReference type="Gene3D" id="3.30.420.10">
    <property type="entry name" value="Ribonuclease H-like superfamily/Ribonuclease H"/>
    <property type="match status" value="1"/>
</dbReference>
<dbReference type="SUPFAM" id="SSF53098">
    <property type="entry name" value="Ribonuclease H-like"/>
    <property type="match status" value="1"/>
</dbReference>
<dbReference type="CDD" id="cd00024">
    <property type="entry name" value="CD_CSD"/>
    <property type="match status" value="1"/>
</dbReference>
<gene>
    <name evidence="4" type="ORF">ACEWY4_010205</name>
</gene>
<dbReference type="PANTHER" id="PTHR37984:SF5">
    <property type="entry name" value="PROTEIN NYNRIN-LIKE"/>
    <property type="match status" value="1"/>
</dbReference>
<organism evidence="4 5">
    <name type="scientific">Coilia grayii</name>
    <name type="common">Gray's grenadier anchovy</name>
    <dbReference type="NCBI Taxonomy" id="363190"/>
    <lineage>
        <taxon>Eukaryota</taxon>
        <taxon>Metazoa</taxon>
        <taxon>Chordata</taxon>
        <taxon>Craniata</taxon>
        <taxon>Vertebrata</taxon>
        <taxon>Euteleostomi</taxon>
        <taxon>Actinopterygii</taxon>
        <taxon>Neopterygii</taxon>
        <taxon>Teleostei</taxon>
        <taxon>Clupei</taxon>
        <taxon>Clupeiformes</taxon>
        <taxon>Clupeoidei</taxon>
        <taxon>Engraulidae</taxon>
        <taxon>Coilinae</taxon>
        <taxon>Coilia</taxon>
    </lineage>
</organism>
<name>A0ABD1K8M0_9TELE</name>
<evidence type="ECO:0000313" key="4">
    <source>
        <dbReference type="EMBL" id="KAL2095486.1"/>
    </source>
</evidence>
<dbReference type="PANTHER" id="PTHR37984">
    <property type="entry name" value="PROTEIN CBG26694"/>
    <property type="match status" value="1"/>
</dbReference>
<sequence length="317" mass="35795">MVWTDHKNLEYIRGARRLNPRQASNGQTERVNQELEKYLRCYCSSHPTTWANHLMWAEIAHNQLTSSSTGLSPFEIVSGYPPVFLPLSPTEGPVPSANASVQHLQRLWKRARQNLLRASNQHKRQADRKRRVAVVYHPGDRVWVSTKGLPVPAESRKLSPRYVGPFRVSRRVNPVSYLLNIPRSMRVSPVFHVSLLRKAVVSPLSPAPQNPPPARIIDGAPSYTVRRLLDVRQRGRTLEFLVDWQGYGPDERSWVARKDILDKSLITEFFDTHPGLPGPSGAGPRGGAPVTISPRAHPPEQRRAQASHRVTRSAQKK</sequence>
<comment type="subcellular location">
    <subcellularLocation>
        <location evidence="1">Nucleus</location>
    </subcellularLocation>
</comment>
<comment type="caution">
    <text evidence="4">The sequence shown here is derived from an EMBL/GenBank/DDBJ whole genome shotgun (WGS) entry which is preliminary data.</text>
</comment>
<dbReference type="EMBL" id="JBHFQA010000008">
    <property type="protein sequence ID" value="KAL2095486.1"/>
    <property type="molecule type" value="Genomic_DNA"/>
</dbReference>
<dbReference type="InterPro" id="IPR016197">
    <property type="entry name" value="Chromo-like_dom_sf"/>
</dbReference>
<keyword evidence="5" id="KW-1185">Reference proteome</keyword>
<evidence type="ECO:0000256" key="1">
    <source>
        <dbReference type="ARBA" id="ARBA00004123"/>
    </source>
</evidence>